<reference evidence="8" key="1">
    <citation type="submission" date="2014-01" db="EMBL/GenBank/DDBJ databases">
        <title>The Genome Sequence of Anopheles farauti FAR1 (V2).</title>
        <authorList>
            <consortium name="The Broad Institute Genomics Platform"/>
            <person name="Neafsey D.E."/>
            <person name="Besansky N."/>
            <person name="Howell P."/>
            <person name="Walton C."/>
            <person name="Young S.K."/>
            <person name="Zeng Q."/>
            <person name="Gargeya S."/>
            <person name="Fitzgerald M."/>
            <person name="Haas B."/>
            <person name="Abouelleil A."/>
            <person name="Allen A.W."/>
            <person name="Alvarado L."/>
            <person name="Arachchi H.M."/>
            <person name="Berlin A.M."/>
            <person name="Chapman S.B."/>
            <person name="Gainer-Dewar J."/>
            <person name="Goldberg J."/>
            <person name="Griggs A."/>
            <person name="Gujja S."/>
            <person name="Hansen M."/>
            <person name="Howarth C."/>
            <person name="Imamovic A."/>
            <person name="Ireland A."/>
            <person name="Larimer J."/>
            <person name="McCowan C."/>
            <person name="Murphy C."/>
            <person name="Pearson M."/>
            <person name="Poon T.W."/>
            <person name="Priest M."/>
            <person name="Roberts A."/>
            <person name="Saif S."/>
            <person name="Shea T."/>
            <person name="Sisk P."/>
            <person name="Sykes S."/>
            <person name="Wortman J."/>
            <person name="Nusbaum C."/>
            <person name="Birren B."/>
        </authorList>
    </citation>
    <scope>NUCLEOTIDE SEQUENCE [LARGE SCALE GENOMIC DNA]</scope>
    <source>
        <strain evidence="8">FAR1</strain>
    </source>
</reference>
<dbReference type="CDD" id="cd02891">
    <property type="entry name" value="A2M_like"/>
    <property type="match status" value="1"/>
</dbReference>
<dbReference type="Gene3D" id="2.60.40.1930">
    <property type="match status" value="2"/>
</dbReference>
<feature type="chain" id="PRO_5008133225" description="Alpha-2-macroglobulin domain-containing protein" evidence="4">
    <location>
        <begin position="22"/>
        <end position="1313"/>
    </location>
</feature>
<dbReference type="Pfam" id="PF01835">
    <property type="entry name" value="MG2"/>
    <property type="match status" value="1"/>
</dbReference>
<dbReference type="Gene3D" id="1.50.10.20">
    <property type="match status" value="1"/>
</dbReference>
<dbReference type="Gene3D" id="2.60.40.1940">
    <property type="match status" value="1"/>
</dbReference>
<proteinExistence type="predicted"/>
<dbReference type="PANTHER" id="PTHR11412:SF136">
    <property type="entry name" value="CD109 ANTIGEN"/>
    <property type="match status" value="1"/>
</dbReference>
<dbReference type="InterPro" id="IPR002890">
    <property type="entry name" value="MG2"/>
</dbReference>
<dbReference type="EMBL" id="AXCN02002079">
    <property type="status" value="NOT_ANNOTATED_CDS"/>
    <property type="molecule type" value="Genomic_DNA"/>
</dbReference>
<dbReference type="STRING" id="69004.A0A182QNI5"/>
<evidence type="ECO:0000256" key="1">
    <source>
        <dbReference type="ARBA" id="ARBA00022729"/>
    </source>
</evidence>
<keyword evidence="3" id="KW-1015">Disulfide bond</keyword>
<dbReference type="InterPro" id="IPR009048">
    <property type="entry name" value="A-macroglobulin_rcpt-bd"/>
</dbReference>
<dbReference type="PANTHER" id="PTHR11412">
    <property type="entry name" value="MACROGLOBULIN / COMPLEMENT"/>
    <property type="match status" value="1"/>
</dbReference>
<dbReference type="Proteomes" id="UP000075886">
    <property type="component" value="Unassembled WGS sequence"/>
</dbReference>
<keyword evidence="2" id="KW-0882">Thioester bond</keyword>
<dbReference type="Pfam" id="PF17791">
    <property type="entry name" value="MG3"/>
    <property type="match status" value="1"/>
</dbReference>
<keyword evidence="1 4" id="KW-0732">Signal</keyword>
<evidence type="ECO:0000259" key="6">
    <source>
        <dbReference type="SMART" id="SM01361"/>
    </source>
</evidence>
<evidence type="ECO:0000313" key="8">
    <source>
        <dbReference type="Proteomes" id="UP000075886"/>
    </source>
</evidence>
<dbReference type="InterPro" id="IPR013783">
    <property type="entry name" value="Ig-like_fold"/>
</dbReference>
<dbReference type="Pfam" id="PF00207">
    <property type="entry name" value="A2M"/>
    <property type="match status" value="1"/>
</dbReference>
<dbReference type="Gene3D" id="2.60.40.690">
    <property type="entry name" value="Alpha-macroglobulin, receptor-binding domain"/>
    <property type="match status" value="1"/>
</dbReference>
<dbReference type="Pfam" id="PF07678">
    <property type="entry name" value="TED_complement"/>
    <property type="match status" value="1"/>
</dbReference>
<feature type="signal peptide" evidence="4">
    <location>
        <begin position="1"/>
        <end position="21"/>
    </location>
</feature>
<dbReference type="SMART" id="SM01360">
    <property type="entry name" value="A2M"/>
    <property type="match status" value="1"/>
</dbReference>
<dbReference type="InterPro" id="IPR050473">
    <property type="entry name" value="A2M/Complement_sys"/>
</dbReference>
<protein>
    <recommendedName>
        <fullName evidence="9">Alpha-2-macroglobulin domain-containing protein</fullName>
    </recommendedName>
</protein>
<dbReference type="Pfam" id="PF07677">
    <property type="entry name" value="A2M_recep"/>
    <property type="match status" value="1"/>
</dbReference>
<evidence type="ECO:0008006" key="9">
    <source>
        <dbReference type="Google" id="ProtNLM"/>
    </source>
</evidence>
<dbReference type="SUPFAM" id="SSF49410">
    <property type="entry name" value="Alpha-macroglobulin receptor domain"/>
    <property type="match status" value="1"/>
</dbReference>
<dbReference type="SUPFAM" id="SSF48239">
    <property type="entry name" value="Terpenoid cyclases/Protein prenyltransferases"/>
    <property type="match status" value="1"/>
</dbReference>
<sequence>MRSYAFVYWLLLCTFVGTTFGYEWSSVSILNVHTDAGRDNVSLILANLDDVPSTFEIENIGMEDGDVFVSTTVDPKQVQLYVLPREWNTGNSLDAVQLDITTDGTRLEGQIMLTQQPKVLIQLNNVLHTPGDYVTFRILLTDELNRPLASTEQPFNMTINLVHETQHTVRSLAIQLHAGSIYSYQHLLKDNRDLGEWKITVTIGEETTSKRFQVVLHSNPIHKIALKTGRLNTIRDEALRINVEALYTFGKPIRGMLTLHAGGDRTVEHKSAIDGSKIVTIPMEELLTEQSRNGVSSKTIRINATVATHNGLTGRSYHQSKTIPVYVQPYKIVLEPLVDFKAGQNVTVLVRAVQANGDPLDDIGSFSNRLSVSVRQETEETVLTNHFKQLLNDDGTAVLMIPTHEFTENLTVRVQYREVKASLVLEPLAYIPRLHVHFKTASSILKQSEGFTLTIASSHPMDTVLAVVHLHSGVNVPLMIDCSWKNYHEQYISQRVAEVRRVYVFARFDEVLVQASTPYLEAPMRHVVHLAIENSTIKVRTKEHSSRVGIAVYEGLLDAEQLENIYAHGMFNGTVYPETQDVKPLNEVIESSPPEKPEDGNDNDVKLNSNAPIINRVILWQDKLVRKHEATFHAYIPPHVNQWTVSAFAFSPTAGLGIAEPVQWHRKQDIEIYLHVPYSAKKLEEVTVDVYIVNNVNRQHSAVLVELLNTANEFHFLNNDGRIDAIKKTVLGRLKPYEVQRAEFLIRPKKVGSITITANAYAQDIVVARAEKILRTIPESLEQTDEIMRMFSLDNSEQNFDNIKLTIPHQVDAGSEKIIFSLHEQQQTSASFLVNLLLDRLVQADPFTTAIKAALTLEVLALGGVEWTERSITAADLINQSVRKILSYANEDGSFTIPDDHAPASACWDTVISLQALTFANKQMETVELEGAIRKTLDWLKHRQNKDGGFCADDQANGVEITAHILMTFMNAGKSMQHYVTIIDSMRNYLLSSTSGLKDPYLLALVGHVLQQSAKSVTREQERALIDVTLTYIVEELFQQKKQNPSKSKMWWSSSTVSDMDVTSYALMFLSSKRFILNAGPTVNWIKRQPFRRTEPTITPNSHLALRALIEYAKRTIFLREQYMATIVATNNTHELLRHQMTHENTEHVIDLPANTRSVSFSIKGTVTGAFVINYSYLQSVTTKFQKFNINVQRYESSNEDYTDWKVCIRFMPKGTFDKTNMVSCEISFPTGYIVLDDSVDEINDLADVVSTALRNDETLFTITFEEIGVMEKCFNVTGFRRNVETRRLPGMIRVFDVTDANNVAFTQFDTQT</sequence>
<evidence type="ECO:0000313" key="7">
    <source>
        <dbReference type="EnsemblMetazoa" id="AFAF013745-PA"/>
    </source>
</evidence>
<feature type="domain" description="Alpha-macroglobulin receptor-binding" evidence="6">
    <location>
        <begin position="1220"/>
        <end position="1309"/>
    </location>
</feature>
<dbReference type="InterPro" id="IPR008930">
    <property type="entry name" value="Terpenoid_cyclase/PrenylTrfase"/>
</dbReference>
<dbReference type="VEuPathDB" id="VectorBase:AFAF013745"/>
<dbReference type="InterPro" id="IPR001599">
    <property type="entry name" value="Macroglobln_a2"/>
</dbReference>
<dbReference type="GO" id="GO:0004866">
    <property type="term" value="F:endopeptidase inhibitor activity"/>
    <property type="evidence" value="ECO:0007669"/>
    <property type="project" value="InterPro"/>
</dbReference>
<keyword evidence="8" id="KW-1185">Reference proteome</keyword>
<accession>A0A182QNI5</accession>
<dbReference type="EnsemblMetazoa" id="AFAF013745-RA">
    <property type="protein sequence ID" value="AFAF013745-PA"/>
    <property type="gene ID" value="AFAF013745"/>
</dbReference>
<evidence type="ECO:0000256" key="4">
    <source>
        <dbReference type="SAM" id="SignalP"/>
    </source>
</evidence>
<evidence type="ECO:0000259" key="5">
    <source>
        <dbReference type="SMART" id="SM01360"/>
    </source>
</evidence>
<dbReference type="InterPro" id="IPR041555">
    <property type="entry name" value="MG3"/>
</dbReference>
<dbReference type="SMART" id="SM01361">
    <property type="entry name" value="A2M_recep"/>
    <property type="match status" value="1"/>
</dbReference>
<organism evidence="7 8">
    <name type="scientific">Anopheles farauti</name>
    <dbReference type="NCBI Taxonomy" id="69004"/>
    <lineage>
        <taxon>Eukaryota</taxon>
        <taxon>Metazoa</taxon>
        <taxon>Ecdysozoa</taxon>
        <taxon>Arthropoda</taxon>
        <taxon>Hexapoda</taxon>
        <taxon>Insecta</taxon>
        <taxon>Pterygota</taxon>
        <taxon>Neoptera</taxon>
        <taxon>Endopterygota</taxon>
        <taxon>Diptera</taxon>
        <taxon>Nematocera</taxon>
        <taxon>Culicoidea</taxon>
        <taxon>Culicidae</taxon>
        <taxon>Anophelinae</taxon>
        <taxon>Anopheles</taxon>
    </lineage>
</organism>
<reference evidence="7" key="2">
    <citation type="submission" date="2020-05" db="UniProtKB">
        <authorList>
            <consortium name="EnsemblMetazoa"/>
        </authorList>
    </citation>
    <scope>IDENTIFICATION</scope>
    <source>
        <strain evidence="7">FAR1</strain>
    </source>
</reference>
<feature type="domain" description="Alpha-2-macroglobulin" evidence="5">
    <location>
        <begin position="617"/>
        <end position="707"/>
    </location>
</feature>
<name>A0A182QNI5_9DIPT</name>
<dbReference type="GO" id="GO:0005615">
    <property type="term" value="C:extracellular space"/>
    <property type="evidence" value="ECO:0007669"/>
    <property type="project" value="InterPro"/>
</dbReference>
<dbReference type="Gene3D" id="2.60.40.10">
    <property type="entry name" value="Immunoglobulins"/>
    <property type="match status" value="2"/>
</dbReference>
<evidence type="ECO:0000256" key="3">
    <source>
        <dbReference type="ARBA" id="ARBA00023157"/>
    </source>
</evidence>
<dbReference type="Gene3D" id="2.60.120.1540">
    <property type="match status" value="1"/>
</dbReference>
<dbReference type="InterPro" id="IPR011626">
    <property type="entry name" value="Alpha-macroglobulin_TED"/>
</dbReference>
<dbReference type="InterPro" id="IPR036595">
    <property type="entry name" value="A-macroglobulin_rcpt-bd_sf"/>
</dbReference>
<evidence type="ECO:0000256" key="2">
    <source>
        <dbReference type="ARBA" id="ARBA00022966"/>
    </source>
</evidence>